<keyword evidence="7 14" id="KW-0067">ATP-binding</keyword>
<dbReference type="Gene3D" id="1.20.1560.10">
    <property type="entry name" value="ABC transporter type 1, transmembrane domain"/>
    <property type="match status" value="1"/>
</dbReference>
<evidence type="ECO:0000256" key="4">
    <source>
        <dbReference type="ARBA" id="ARBA00022692"/>
    </source>
</evidence>
<keyword evidence="6" id="KW-0378">Hydrolase</keyword>
<keyword evidence="9" id="KW-0472">Membrane</keyword>
<dbReference type="GO" id="GO:0016887">
    <property type="term" value="F:ATP hydrolysis activity"/>
    <property type="evidence" value="ECO:0007669"/>
    <property type="project" value="InterPro"/>
</dbReference>
<dbReference type="InterPro" id="IPR036640">
    <property type="entry name" value="ABC1_TM_sf"/>
</dbReference>
<dbReference type="InterPro" id="IPR039421">
    <property type="entry name" value="Type_1_exporter"/>
</dbReference>
<evidence type="ECO:0000256" key="6">
    <source>
        <dbReference type="ARBA" id="ARBA00022801"/>
    </source>
</evidence>
<sequence>MKKKFRIKDVIQDEVAECGLACISYISGVYGKKISLDKLRNKYDVNLDGLSFFHLMKICADNQMIATGVSIAADALGELEKPAILLWDNCHFVVLKRVGRKRIEVMDPATGSRYFTSEETLKYFSGVALEIVPADNFSTEEQGNISEKKTQNFFSMQAFFNGLIKYKSYMLPLAAMAIIIQLTNVAVPKFMSLVFDEVLPGNDEDLLFLLIYIFSFIYLAQSVSSYLKIIISQRLRRAVSQFEGVNTVNKLFQMDLKFFNKRMPSDLLRKIKSVDVFHVIFTHGWLDIAVDAFFSCVFIVLLFMISFELAMLTVAVTGSMVLVRVMLLSTLMSRQYSALDSEVRRDNSLLESIDNINMIKISHTEHRKVGDWFYHHAELEDNRSGIEKINALIQLSITTISHIQTLIIMGVGAWGVLKGNNTAGQLISFIFYKNCLMNNIQAMVENHVNLKICSVEVRRLQDISPEAVLPVEQFSSCATRKSEPVEKIAVKDLAFTYSNLDDAFIKNVNFSLNAGEKLVLTGPSGCGKSTVLNIAAGLLKPTSGKMLVNGMSLGKFGQHQYQEQISLVTPDDKIINGSITENIIYESEHIDMQLLEKCIDDANLGQVIFSLSAGLNTRLGVNGAKLSSGQQQRLMLARALYRKPALILLDEPTSHLDDRSKQSMIELIKKLPMACLIVSHDQCLITAIEKEVKIGTE</sequence>
<protein>
    <recommendedName>
        <fullName evidence="3">ABC-type xenobiotic transporter</fullName>
        <ecNumber evidence="3">7.6.2.2</ecNumber>
    </recommendedName>
</protein>
<dbReference type="GO" id="GO:0005524">
    <property type="term" value="F:ATP binding"/>
    <property type="evidence" value="ECO:0007669"/>
    <property type="project" value="UniProtKB-KW"/>
</dbReference>
<feature type="domain" description="ABC transporter" evidence="11">
    <location>
        <begin position="488"/>
        <end position="697"/>
    </location>
</feature>
<dbReference type="InterPro" id="IPR011527">
    <property type="entry name" value="ABC1_TM_dom"/>
</dbReference>
<evidence type="ECO:0000256" key="8">
    <source>
        <dbReference type="ARBA" id="ARBA00022989"/>
    </source>
</evidence>
<dbReference type="SUPFAM" id="SSF52540">
    <property type="entry name" value="P-loop containing nucleoside triphosphate hydrolases"/>
    <property type="match status" value="1"/>
</dbReference>
<dbReference type="GO" id="GO:0008559">
    <property type="term" value="F:ABC-type xenobiotic transporter activity"/>
    <property type="evidence" value="ECO:0007669"/>
    <property type="project" value="UniProtKB-EC"/>
</dbReference>
<dbReference type="SUPFAM" id="SSF90123">
    <property type="entry name" value="ABC transporter transmembrane region"/>
    <property type="match status" value="1"/>
</dbReference>
<dbReference type="PROSITE" id="PS00211">
    <property type="entry name" value="ABC_TRANSPORTER_1"/>
    <property type="match status" value="1"/>
</dbReference>
<dbReference type="Pfam" id="PF00005">
    <property type="entry name" value="ABC_tran"/>
    <property type="match status" value="1"/>
</dbReference>
<dbReference type="PROSITE" id="PS50893">
    <property type="entry name" value="ABC_TRANSPORTER_2"/>
    <property type="match status" value="1"/>
</dbReference>
<dbReference type="PANTHER" id="PTHR43394">
    <property type="entry name" value="ATP-DEPENDENT PERMEASE MDL1, MITOCHONDRIAL"/>
    <property type="match status" value="1"/>
</dbReference>
<evidence type="ECO:0000259" key="13">
    <source>
        <dbReference type="PROSITE" id="PS50990"/>
    </source>
</evidence>
<dbReference type="Gene3D" id="3.90.70.10">
    <property type="entry name" value="Cysteine proteinases"/>
    <property type="match status" value="1"/>
</dbReference>
<comment type="similarity">
    <text evidence="2">Belongs to the ABC transporter superfamily. Drug exporter-2 (TC 3.A.1.117) family.</text>
</comment>
<name>A0A3N6S2U9_9GAMM</name>
<reference evidence="14 15" key="1">
    <citation type="submission" date="2018-10" db="EMBL/GenBank/DDBJ databases">
        <title>Draft genome sequence for the type isolate of Erwinia psidii, agent causal of bacterial blight in guava (Psidium guajava) and wilt and die-back of Eucalyptus spp.</title>
        <authorList>
            <person name="Hermenegildo P.S."/>
            <person name="Santos S.A."/>
            <person name="Guimaraes L.M.S."/>
            <person name="Vidigal P.M.P."/>
            <person name="Pereira I.C."/>
            <person name="Badel J.L."/>
            <person name="Alfenas-Zerbini P."/>
            <person name="Ferreira M.A.S.V."/>
            <person name="Alfenas A.C."/>
        </authorList>
    </citation>
    <scope>NUCLEOTIDE SEQUENCE [LARGE SCALE GENOMIC DNA]</scope>
    <source>
        <strain evidence="14 15">IBSBF 435</strain>
    </source>
</reference>
<evidence type="ECO:0000256" key="9">
    <source>
        <dbReference type="ARBA" id="ARBA00023136"/>
    </source>
</evidence>
<evidence type="ECO:0000256" key="3">
    <source>
        <dbReference type="ARBA" id="ARBA00012191"/>
    </source>
</evidence>
<dbReference type="InterPro" id="IPR017871">
    <property type="entry name" value="ABC_transporter-like_CS"/>
</dbReference>
<evidence type="ECO:0000259" key="11">
    <source>
        <dbReference type="PROSITE" id="PS50893"/>
    </source>
</evidence>
<keyword evidence="15" id="KW-1185">Reference proteome</keyword>
<dbReference type="GO" id="GO:0005886">
    <property type="term" value="C:plasma membrane"/>
    <property type="evidence" value="ECO:0007669"/>
    <property type="project" value="UniProtKB-SubCell"/>
</dbReference>
<dbReference type="GO" id="GO:0008233">
    <property type="term" value="F:peptidase activity"/>
    <property type="evidence" value="ECO:0007669"/>
    <property type="project" value="InterPro"/>
</dbReference>
<comment type="subcellular location">
    <subcellularLocation>
        <location evidence="1">Cell membrane</location>
        <topology evidence="1">Multi-pass membrane protein</topology>
    </subcellularLocation>
</comment>
<dbReference type="Gene3D" id="3.40.50.300">
    <property type="entry name" value="P-loop containing nucleotide triphosphate hydrolases"/>
    <property type="match status" value="1"/>
</dbReference>
<evidence type="ECO:0000313" key="14">
    <source>
        <dbReference type="EMBL" id="RQM39157.1"/>
    </source>
</evidence>
<dbReference type="EMBL" id="RHHM01000003">
    <property type="protein sequence ID" value="RQM39157.1"/>
    <property type="molecule type" value="Genomic_DNA"/>
</dbReference>
<dbReference type="GO" id="GO:0015421">
    <property type="term" value="F:ABC-type oligopeptide transporter activity"/>
    <property type="evidence" value="ECO:0007669"/>
    <property type="project" value="TreeGrafter"/>
</dbReference>
<evidence type="ECO:0000313" key="15">
    <source>
        <dbReference type="Proteomes" id="UP000279457"/>
    </source>
</evidence>
<organism evidence="14 15">
    <name type="scientific">Erwinia psidii</name>
    <dbReference type="NCBI Taxonomy" id="69224"/>
    <lineage>
        <taxon>Bacteria</taxon>
        <taxon>Pseudomonadati</taxon>
        <taxon>Pseudomonadota</taxon>
        <taxon>Gammaproteobacteria</taxon>
        <taxon>Enterobacterales</taxon>
        <taxon>Erwiniaceae</taxon>
        <taxon>Erwinia</taxon>
    </lineage>
</organism>
<dbReference type="Proteomes" id="UP000279457">
    <property type="component" value="Unassembled WGS sequence"/>
</dbReference>
<feature type="domain" description="Peptidase C39" evidence="13">
    <location>
        <begin position="12"/>
        <end position="131"/>
    </location>
</feature>
<comment type="caution">
    <text evidence="14">The sequence shown here is derived from an EMBL/GenBank/DDBJ whole genome shotgun (WGS) entry which is preliminary data.</text>
</comment>
<dbReference type="CDD" id="cd03228">
    <property type="entry name" value="ABCC_MRP_Like"/>
    <property type="match status" value="1"/>
</dbReference>
<dbReference type="InterPro" id="IPR005074">
    <property type="entry name" value="Peptidase_C39"/>
</dbReference>
<dbReference type="OrthoDB" id="9787557at2"/>
<keyword evidence="4" id="KW-0812">Transmembrane</keyword>
<feature type="domain" description="ABC transmembrane type-1" evidence="12">
    <location>
        <begin position="173"/>
        <end position="432"/>
    </location>
</feature>
<dbReference type="EC" id="7.6.2.2" evidence="3"/>
<evidence type="ECO:0000256" key="2">
    <source>
        <dbReference type="ARBA" id="ARBA00006526"/>
    </source>
</evidence>
<dbReference type="InterPro" id="IPR003593">
    <property type="entry name" value="AAA+_ATPase"/>
</dbReference>
<dbReference type="InterPro" id="IPR027417">
    <property type="entry name" value="P-loop_NTPase"/>
</dbReference>
<evidence type="ECO:0000256" key="10">
    <source>
        <dbReference type="ARBA" id="ARBA00034018"/>
    </source>
</evidence>
<proteinExistence type="inferred from homology"/>
<dbReference type="PANTHER" id="PTHR43394:SF1">
    <property type="entry name" value="ATP-BINDING CASSETTE SUB-FAMILY B MEMBER 10, MITOCHONDRIAL"/>
    <property type="match status" value="1"/>
</dbReference>
<dbReference type="GO" id="GO:0006508">
    <property type="term" value="P:proteolysis"/>
    <property type="evidence" value="ECO:0007669"/>
    <property type="project" value="InterPro"/>
</dbReference>
<keyword evidence="8" id="KW-1133">Transmembrane helix</keyword>
<dbReference type="AlphaFoldDB" id="A0A3N6S2U9"/>
<dbReference type="InterPro" id="IPR003439">
    <property type="entry name" value="ABC_transporter-like_ATP-bd"/>
</dbReference>
<comment type="catalytic activity">
    <reaction evidence="10">
        <text>ATP + H2O + xenobioticSide 1 = ADP + phosphate + xenobioticSide 2.</text>
        <dbReference type="EC" id="7.6.2.2"/>
    </reaction>
</comment>
<keyword evidence="5" id="KW-0547">Nucleotide-binding</keyword>
<dbReference type="Pfam" id="PF03412">
    <property type="entry name" value="Peptidase_C39"/>
    <property type="match status" value="1"/>
</dbReference>
<dbReference type="Pfam" id="PF00664">
    <property type="entry name" value="ABC_membrane"/>
    <property type="match status" value="1"/>
</dbReference>
<dbReference type="SMART" id="SM00382">
    <property type="entry name" value="AAA"/>
    <property type="match status" value="1"/>
</dbReference>
<evidence type="ECO:0000256" key="7">
    <source>
        <dbReference type="ARBA" id="ARBA00022840"/>
    </source>
</evidence>
<dbReference type="RefSeq" id="WP_124232133.1">
    <property type="nucleotide sequence ID" value="NZ_RHHM01000003.1"/>
</dbReference>
<evidence type="ECO:0000256" key="5">
    <source>
        <dbReference type="ARBA" id="ARBA00022741"/>
    </source>
</evidence>
<accession>A0A3N6S2U9</accession>
<gene>
    <name evidence="14" type="ORF">EB241_05210</name>
</gene>
<evidence type="ECO:0000259" key="12">
    <source>
        <dbReference type="PROSITE" id="PS50929"/>
    </source>
</evidence>
<dbReference type="PROSITE" id="PS50929">
    <property type="entry name" value="ABC_TM1F"/>
    <property type="match status" value="1"/>
</dbReference>
<dbReference type="PROSITE" id="PS50990">
    <property type="entry name" value="PEPTIDASE_C39"/>
    <property type="match status" value="1"/>
</dbReference>
<evidence type="ECO:0000256" key="1">
    <source>
        <dbReference type="ARBA" id="ARBA00004651"/>
    </source>
</evidence>